<gene>
    <name evidence="4" type="ORF">QQX09_12170</name>
</gene>
<dbReference type="Pfam" id="PF08797">
    <property type="entry name" value="HIRAN"/>
    <property type="match status" value="1"/>
</dbReference>
<name>A0ABT8GBV5_9MICO</name>
<keyword evidence="2" id="KW-0378">Hydrolase</keyword>
<dbReference type="RefSeq" id="WP_301135124.1">
    <property type="nucleotide sequence ID" value="NZ_JAUHPW010000010.1"/>
</dbReference>
<dbReference type="InterPro" id="IPR014905">
    <property type="entry name" value="HIRAN"/>
</dbReference>
<evidence type="ECO:0000313" key="4">
    <source>
        <dbReference type="EMBL" id="MDN4476613.1"/>
    </source>
</evidence>
<protein>
    <submittedName>
        <fullName evidence="4">HIRAN domain-containing protein</fullName>
    </submittedName>
</protein>
<dbReference type="EMBL" id="JAUHPW010000010">
    <property type="protein sequence ID" value="MDN4476613.1"/>
    <property type="molecule type" value="Genomic_DNA"/>
</dbReference>
<comment type="caution">
    <text evidence="4">The sequence shown here is derived from an EMBL/GenBank/DDBJ whole genome shotgun (WGS) entry which is preliminary data.</text>
</comment>
<dbReference type="Proteomes" id="UP001172728">
    <property type="component" value="Unassembled WGS sequence"/>
</dbReference>
<evidence type="ECO:0000313" key="5">
    <source>
        <dbReference type="Proteomes" id="UP001172728"/>
    </source>
</evidence>
<accession>A0ABT8GBV5</accession>
<reference evidence="4" key="1">
    <citation type="submission" date="2023-06" db="EMBL/GenBank/DDBJ databases">
        <title>Sysu t00192.</title>
        <authorList>
            <person name="Gao L."/>
            <person name="Fang B.-Z."/>
            <person name="Li W.-J."/>
        </authorList>
    </citation>
    <scope>NUCLEOTIDE SEQUENCE</scope>
    <source>
        <strain evidence="4">SYSU T00192</strain>
    </source>
</reference>
<organism evidence="4 5">
    <name type="scientific">Demequina litoralis</name>
    <dbReference type="NCBI Taxonomy" id="3051660"/>
    <lineage>
        <taxon>Bacteria</taxon>
        <taxon>Bacillati</taxon>
        <taxon>Actinomycetota</taxon>
        <taxon>Actinomycetes</taxon>
        <taxon>Micrococcales</taxon>
        <taxon>Demequinaceae</taxon>
        <taxon>Demequina</taxon>
    </lineage>
</organism>
<evidence type="ECO:0000256" key="1">
    <source>
        <dbReference type="ARBA" id="ARBA00022723"/>
    </source>
</evidence>
<keyword evidence="1" id="KW-0479">Metal-binding</keyword>
<dbReference type="Gene3D" id="3.30.70.2330">
    <property type="match status" value="1"/>
</dbReference>
<sequence length="122" mass="13675">MNREFDPARVVDLRPLGGKDWKAVGLGHWLRERERAALRQGWWVLHREPRNRYDANAIAVYLDCRKIGYLSAAKARAYSPMLDALGADGYEVDARIAGIQVYVTLPTPAAVRALVTASHSED</sequence>
<keyword evidence="5" id="KW-1185">Reference proteome</keyword>
<evidence type="ECO:0000259" key="3">
    <source>
        <dbReference type="Pfam" id="PF08797"/>
    </source>
</evidence>
<feature type="domain" description="HIRAN" evidence="3">
    <location>
        <begin position="44"/>
        <end position="87"/>
    </location>
</feature>
<evidence type="ECO:0000256" key="2">
    <source>
        <dbReference type="ARBA" id="ARBA00022801"/>
    </source>
</evidence>
<proteinExistence type="predicted"/>